<evidence type="ECO:0000256" key="9">
    <source>
        <dbReference type="ARBA" id="ARBA00022837"/>
    </source>
</evidence>
<dbReference type="GO" id="GO:0005604">
    <property type="term" value="C:basement membrane"/>
    <property type="evidence" value="ECO:0007669"/>
    <property type="project" value="UniProtKB-ARBA"/>
</dbReference>
<dbReference type="InterPro" id="IPR001881">
    <property type="entry name" value="EGF-like_Ca-bd_dom"/>
</dbReference>
<dbReference type="FunFam" id="2.10.25.10:FF:000659">
    <property type="entry name" value="Crumbs cell polarity complex component 2b"/>
    <property type="match status" value="1"/>
</dbReference>
<evidence type="ECO:0000256" key="2">
    <source>
        <dbReference type="ARBA" id="ARBA00022473"/>
    </source>
</evidence>
<dbReference type="SMART" id="SM00181">
    <property type="entry name" value="EGF"/>
    <property type="match status" value="1"/>
</dbReference>
<dbReference type="InterPro" id="IPR000742">
    <property type="entry name" value="EGF"/>
</dbReference>
<comment type="subcellular location">
    <subcellularLocation>
        <location evidence="1">Cell membrane</location>
        <topology evidence="1">Single-pass type I membrane protein</topology>
    </subcellularLocation>
</comment>
<keyword evidence="6" id="KW-0479">Metal-binding</keyword>
<keyword evidence="11 15" id="KW-0472">Membrane</keyword>
<comment type="caution">
    <text evidence="14">Lacks conserved residue(s) required for the propagation of feature annotation.</text>
</comment>
<dbReference type="EMBL" id="NHOQ01001373">
    <property type="protein sequence ID" value="PWA24975.1"/>
    <property type="molecule type" value="Genomic_DNA"/>
</dbReference>
<evidence type="ECO:0000256" key="3">
    <source>
        <dbReference type="ARBA" id="ARBA00022475"/>
    </source>
</evidence>
<evidence type="ECO:0000256" key="8">
    <source>
        <dbReference type="ARBA" id="ARBA00022737"/>
    </source>
</evidence>
<dbReference type="SMART" id="SM00179">
    <property type="entry name" value="EGF_CA"/>
    <property type="match status" value="1"/>
</dbReference>
<dbReference type="GO" id="GO:0007409">
    <property type="term" value="P:axonogenesis"/>
    <property type="evidence" value="ECO:0007669"/>
    <property type="project" value="UniProtKB-ARBA"/>
</dbReference>
<evidence type="ECO:0000256" key="7">
    <source>
        <dbReference type="ARBA" id="ARBA00022729"/>
    </source>
</evidence>
<evidence type="ECO:0000256" key="1">
    <source>
        <dbReference type="ARBA" id="ARBA00004251"/>
    </source>
</evidence>
<dbReference type="PROSITE" id="PS50025">
    <property type="entry name" value="LAM_G_DOMAIN"/>
    <property type="match status" value="1"/>
</dbReference>
<protein>
    <recommendedName>
        <fullName evidence="20">EGF-like domain-containing protein</fullName>
    </recommendedName>
</protein>
<gene>
    <name evidence="18" type="ORF">CCH79_00015463</name>
</gene>
<name>A0A315VN07_GAMAF</name>
<keyword evidence="8" id="KW-0677">Repeat</keyword>
<dbReference type="InterPro" id="IPR013320">
    <property type="entry name" value="ConA-like_dom_sf"/>
</dbReference>
<feature type="domain" description="EGF-like" evidence="17">
    <location>
        <begin position="208"/>
        <end position="245"/>
    </location>
</feature>
<dbReference type="Pfam" id="PF00008">
    <property type="entry name" value="EGF"/>
    <property type="match status" value="1"/>
</dbReference>
<evidence type="ECO:0000256" key="6">
    <source>
        <dbReference type="ARBA" id="ARBA00022723"/>
    </source>
</evidence>
<evidence type="ECO:0000256" key="11">
    <source>
        <dbReference type="ARBA" id="ARBA00023136"/>
    </source>
</evidence>
<dbReference type="InterPro" id="IPR050372">
    <property type="entry name" value="Neurexin-related_CASP"/>
</dbReference>
<evidence type="ECO:0000259" key="17">
    <source>
        <dbReference type="PROSITE" id="PS50026"/>
    </source>
</evidence>
<keyword evidence="10 15" id="KW-1133">Transmembrane helix</keyword>
<dbReference type="CDD" id="cd00110">
    <property type="entry name" value="LamG"/>
    <property type="match status" value="1"/>
</dbReference>
<keyword evidence="3" id="KW-1003">Cell membrane</keyword>
<proteinExistence type="predicted"/>
<accession>A0A315VN07</accession>
<dbReference type="GO" id="GO:0005509">
    <property type="term" value="F:calcium ion binding"/>
    <property type="evidence" value="ECO:0007669"/>
    <property type="project" value="InterPro"/>
</dbReference>
<evidence type="ECO:0000313" key="19">
    <source>
        <dbReference type="Proteomes" id="UP000250572"/>
    </source>
</evidence>
<dbReference type="PANTHER" id="PTHR15036">
    <property type="entry name" value="PIKACHURIN-LIKE PROTEIN"/>
    <property type="match status" value="1"/>
</dbReference>
<evidence type="ECO:0000256" key="15">
    <source>
        <dbReference type="SAM" id="Phobius"/>
    </source>
</evidence>
<evidence type="ECO:0000256" key="14">
    <source>
        <dbReference type="PROSITE-ProRule" id="PRU00076"/>
    </source>
</evidence>
<evidence type="ECO:0008006" key="20">
    <source>
        <dbReference type="Google" id="ProtNLM"/>
    </source>
</evidence>
<keyword evidence="2" id="KW-0217">Developmental protein</keyword>
<dbReference type="PROSITE" id="PS50026">
    <property type="entry name" value="EGF_3"/>
    <property type="match status" value="1"/>
</dbReference>
<evidence type="ECO:0000259" key="16">
    <source>
        <dbReference type="PROSITE" id="PS50025"/>
    </source>
</evidence>
<organism evidence="18 19">
    <name type="scientific">Gambusia affinis</name>
    <name type="common">Western mosquitofish</name>
    <name type="synonym">Heterandria affinis</name>
    <dbReference type="NCBI Taxonomy" id="33528"/>
    <lineage>
        <taxon>Eukaryota</taxon>
        <taxon>Metazoa</taxon>
        <taxon>Chordata</taxon>
        <taxon>Craniata</taxon>
        <taxon>Vertebrata</taxon>
        <taxon>Euteleostomi</taxon>
        <taxon>Actinopterygii</taxon>
        <taxon>Neopterygii</taxon>
        <taxon>Teleostei</taxon>
        <taxon>Neoteleostei</taxon>
        <taxon>Acanthomorphata</taxon>
        <taxon>Ovalentaria</taxon>
        <taxon>Atherinomorphae</taxon>
        <taxon>Cyprinodontiformes</taxon>
        <taxon>Poeciliidae</taxon>
        <taxon>Poeciliinae</taxon>
        <taxon>Gambusia</taxon>
    </lineage>
</organism>
<keyword evidence="5 15" id="KW-0812">Transmembrane</keyword>
<evidence type="ECO:0000256" key="10">
    <source>
        <dbReference type="ARBA" id="ARBA00022989"/>
    </source>
</evidence>
<dbReference type="SMART" id="SM00282">
    <property type="entry name" value="LamG"/>
    <property type="match status" value="1"/>
</dbReference>
<keyword evidence="12 14" id="KW-1015">Disulfide bond</keyword>
<dbReference type="PROSITE" id="PS01186">
    <property type="entry name" value="EGF_2"/>
    <property type="match status" value="1"/>
</dbReference>
<dbReference type="PANTHER" id="PTHR15036:SF85">
    <property type="entry name" value="SP2353, ISOFORM A"/>
    <property type="match status" value="1"/>
</dbReference>
<comment type="caution">
    <text evidence="18">The sequence shown here is derived from an EMBL/GenBank/DDBJ whole genome shotgun (WGS) entry which is preliminary data.</text>
</comment>
<dbReference type="SUPFAM" id="SSF49899">
    <property type="entry name" value="Concanavalin A-like lectins/glucanases"/>
    <property type="match status" value="1"/>
</dbReference>
<dbReference type="CDD" id="cd00054">
    <property type="entry name" value="EGF_CA"/>
    <property type="match status" value="1"/>
</dbReference>
<dbReference type="Proteomes" id="UP000250572">
    <property type="component" value="Unassembled WGS sequence"/>
</dbReference>
<feature type="disulfide bond" evidence="14">
    <location>
        <begin position="235"/>
        <end position="244"/>
    </location>
</feature>
<dbReference type="Gene3D" id="2.10.25.10">
    <property type="entry name" value="Laminin"/>
    <property type="match status" value="1"/>
</dbReference>
<reference evidence="18 19" key="1">
    <citation type="journal article" date="2018" name="G3 (Bethesda)">
        <title>A High-Quality Reference Genome for the Invasive Mosquitofish Gambusia affinis Using a Chicago Library.</title>
        <authorList>
            <person name="Hoffberg S.L."/>
            <person name="Troendle N.J."/>
            <person name="Glenn T.C."/>
            <person name="Mahmud O."/>
            <person name="Louha S."/>
            <person name="Chalopin D."/>
            <person name="Bennetzen J.L."/>
            <person name="Mauricio R."/>
        </authorList>
    </citation>
    <scope>NUCLEOTIDE SEQUENCE [LARGE SCALE GENOMIC DNA]</scope>
    <source>
        <strain evidence="18">NE01/NJP1002.9</strain>
        <tissue evidence="18">Muscle</tissue>
    </source>
</reference>
<feature type="transmembrane region" description="Helical" evidence="15">
    <location>
        <begin position="254"/>
        <end position="273"/>
    </location>
</feature>
<evidence type="ECO:0000256" key="4">
    <source>
        <dbReference type="ARBA" id="ARBA00022536"/>
    </source>
</evidence>
<evidence type="ECO:0000256" key="5">
    <source>
        <dbReference type="ARBA" id="ARBA00022692"/>
    </source>
</evidence>
<keyword evidence="4 14" id="KW-0245">EGF-like domain</keyword>
<sequence>MTCPCQHKQQLLVTETPFWVLVSLIDFSSSNFSTFQISDGHISVRANLGDGAHSLQLPGHRVDVGLWVLVSLGRHDNRFTLRLEQGGGSREVQAQLGSRREIVVHPASLMVGNRPNAGDKADFQGCLRDVRFNGHILPLDGQSRDLRRMQKPALPQPAALHRPVEKTPVQGICTSWCSSSHLCWTPTRCRCPGPQVTVTDESGLQRCVPSPCGPSSCRNGGTCHPLSADSYQCRCQEGFRGQHCELGQVKGQKMAALSPSSILAISMCLLVFIGKNK</sequence>
<keyword evidence="9" id="KW-0106">Calcium</keyword>
<keyword evidence="7" id="KW-0732">Signal</keyword>
<dbReference type="InterPro" id="IPR001791">
    <property type="entry name" value="Laminin_G"/>
</dbReference>
<dbReference type="Gene3D" id="2.60.120.200">
    <property type="match status" value="1"/>
</dbReference>
<dbReference type="GO" id="GO:0005886">
    <property type="term" value="C:plasma membrane"/>
    <property type="evidence" value="ECO:0007669"/>
    <property type="project" value="UniProtKB-SubCell"/>
</dbReference>
<feature type="domain" description="Laminin G" evidence="16">
    <location>
        <begin position="1"/>
        <end position="177"/>
    </location>
</feature>
<evidence type="ECO:0000256" key="12">
    <source>
        <dbReference type="ARBA" id="ARBA00023157"/>
    </source>
</evidence>
<dbReference type="SUPFAM" id="SSF57196">
    <property type="entry name" value="EGF/Laminin"/>
    <property type="match status" value="1"/>
</dbReference>
<dbReference type="PROSITE" id="PS00022">
    <property type="entry name" value="EGF_1"/>
    <property type="match status" value="1"/>
</dbReference>
<keyword evidence="13" id="KW-0325">Glycoprotein</keyword>
<evidence type="ECO:0000313" key="18">
    <source>
        <dbReference type="EMBL" id="PWA24975.1"/>
    </source>
</evidence>
<dbReference type="Pfam" id="PF02210">
    <property type="entry name" value="Laminin_G_2"/>
    <property type="match status" value="1"/>
</dbReference>
<keyword evidence="19" id="KW-1185">Reference proteome</keyword>
<evidence type="ECO:0000256" key="13">
    <source>
        <dbReference type="ARBA" id="ARBA00023180"/>
    </source>
</evidence>
<dbReference type="AlphaFoldDB" id="A0A315VN07"/>